<proteinExistence type="predicted"/>
<keyword evidence="2" id="KW-1185">Reference proteome</keyword>
<accession>A0ACB9ZXX8</accession>
<dbReference type="EMBL" id="CM044707">
    <property type="protein sequence ID" value="KAI5653181.1"/>
    <property type="molecule type" value="Genomic_DNA"/>
</dbReference>
<comment type="caution">
    <text evidence="1">The sequence shown here is derived from an EMBL/GenBank/DDBJ whole genome shotgun (WGS) entry which is preliminary data.</text>
</comment>
<protein>
    <submittedName>
        <fullName evidence="1">Uncharacterized protein</fullName>
    </submittedName>
</protein>
<organism evidence="1 2">
    <name type="scientific">Catharanthus roseus</name>
    <name type="common">Madagascar periwinkle</name>
    <name type="synonym">Vinca rosea</name>
    <dbReference type="NCBI Taxonomy" id="4058"/>
    <lineage>
        <taxon>Eukaryota</taxon>
        <taxon>Viridiplantae</taxon>
        <taxon>Streptophyta</taxon>
        <taxon>Embryophyta</taxon>
        <taxon>Tracheophyta</taxon>
        <taxon>Spermatophyta</taxon>
        <taxon>Magnoliopsida</taxon>
        <taxon>eudicotyledons</taxon>
        <taxon>Gunneridae</taxon>
        <taxon>Pentapetalae</taxon>
        <taxon>asterids</taxon>
        <taxon>lamiids</taxon>
        <taxon>Gentianales</taxon>
        <taxon>Apocynaceae</taxon>
        <taxon>Rauvolfioideae</taxon>
        <taxon>Vinceae</taxon>
        <taxon>Catharanthinae</taxon>
        <taxon>Catharanthus</taxon>
    </lineage>
</organism>
<reference evidence="2" key="1">
    <citation type="journal article" date="2023" name="Nat. Plants">
        <title>Single-cell RNA sequencing provides a high-resolution roadmap for understanding the multicellular compartmentation of specialized metabolism.</title>
        <authorList>
            <person name="Sun S."/>
            <person name="Shen X."/>
            <person name="Li Y."/>
            <person name="Li Y."/>
            <person name="Wang S."/>
            <person name="Li R."/>
            <person name="Zhang H."/>
            <person name="Shen G."/>
            <person name="Guo B."/>
            <person name="Wei J."/>
            <person name="Xu J."/>
            <person name="St-Pierre B."/>
            <person name="Chen S."/>
            <person name="Sun C."/>
        </authorList>
    </citation>
    <scope>NUCLEOTIDE SEQUENCE [LARGE SCALE GENOMIC DNA]</scope>
</reference>
<name>A0ACB9ZXX8_CATRO</name>
<evidence type="ECO:0000313" key="1">
    <source>
        <dbReference type="EMBL" id="KAI5653181.1"/>
    </source>
</evidence>
<evidence type="ECO:0000313" key="2">
    <source>
        <dbReference type="Proteomes" id="UP001060085"/>
    </source>
</evidence>
<gene>
    <name evidence="1" type="ORF">M9H77_30368</name>
</gene>
<dbReference type="Proteomes" id="UP001060085">
    <property type="component" value="Linkage Group LG07"/>
</dbReference>
<sequence length="291" mass="34483">MWPRKEQYNDILPHELQKMPYRTKTMRRKEAAKTQENSKQGIKLHFNYFMPCCQRGELVGFDLKIERMLRKGRLAIKVNTMEKTTLVILDKAKEKNLRDPQPPRAKRLEITRKEVVGKKDTTNEVARGRMVLELRQLQQQRVIGTLTMRSKLSIVKKAIQGRTHLRFTWFTIWSNYDFPETSQPQLGKYGQSQAVNVCSSGDWWELGETTLHAVEANREKIYEFHRTPDIDLKFLGCQWRSWPPFHHLHYHYPKITSKAHQKLKFSKSNEDLDQNSRIELLLLKLISERLP</sequence>